<dbReference type="EMBL" id="JACHIV010000001">
    <property type="protein sequence ID" value="MBB5070178.1"/>
    <property type="molecule type" value="Genomic_DNA"/>
</dbReference>
<evidence type="ECO:0000313" key="3">
    <source>
        <dbReference type="Proteomes" id="UP000580474"/>
    </source>
</evidence>
<dbReference type="RefSeq" id="WP_184479743.1">
    <property type="nucleotide sequence ID" value="NZ_JACHIV010000001.1"/>
</dbReference>
<dbReference type="AlphaFoldDB" id="A0A840NIQ3"/>
<evidence type="ECO:0000256" key="1">
    <source>
        <dbReference type="SAM" id="MobiDB-lite"/>
    </source>
</evidence>
<sequence>MSKDRDDYQQDYTHPELRERLKEELKDSSKGGRRGQWSARKSQLLTQEYEKHGGGYRHPRRPTRSQQDLAEWTEQRWMTESGSAHARHGERTERYLPEQAWAELSPAERREAQRAKRAGSRRGEQHVPNPPAAKSARKVAELDALPAREAARRARKLTAREAEEARRHEREHKGRKTVLRELDKMIP</sequence>
<organism evidence="2 3">
    <name type="scientific">Saccharopolyspora gloriosae</name>
    <dbReference type="NCBI Taxonomy" id="455344"/>
    <lineage>
        <taxon>Bacteria</taxon>
        <taxon>Bacillati</taxon>
        <taxon>Actinomycetota</taxon>
        <taxon>Actinomycetes</taxon>
        <taxon>Pseudonocardiales</taxon>
        <taxon>Pseudonocardiaceae</taxon>
        <taxon>Saccharopolyspora</taxon>
    </lineage>
</organism>
<name>A0A840NIQ3_9PSEU</name>
<feature type="compositionally biased region" description="Basic and acidic residues" evidence="1">
    <location>
        <begin position="158"/>
        <end position="187"/>
    </location>
</feature>
<protein>
    <recommendedName>
        <fullName evidence="4">DUF5872 domain-containing protein</fullName>
    </recommendedName>
</protein>
<feature type="region of interest" description="Disordered" evidence="1">
    <location>
        <begin position="1"/>
        <end position="187"/>
    </location>
</feature>
<keyword evidence="3" id="KW-1185">Reference proteome</keyword>
<gene>
    <name evidence="2" type="ORF">BJ969_003266</name>
</gene>
<dbReference type="Proteomes" id="UP000580474">
    <property type="component" value="Unassembled WGS sequence"/>
</dbReference>
<feature type="compositionally biased region" description="Basic residues" evidence="1">
    <location>
        <begin position="54"/>
        <end position="63"/>
    </location>
</feature>
<reference evidence="2 3" key="1">
    <citation type="submission" date="2020-08" db="EMBL/GenBank/DDBJ databases">
        <title>Sequencing the genomes of 1000 actinobacteria strains.</title>
        <authorList>
            <person name="Klenk H.-P."/>
        </authorList>
    </citation>
    <scope>NUCLEOTIDE SEQUENCE [LARGE SCALE GENOMIC DNA]</scope>
    <source>
        <strain evidence="2 3">DSM 45582</strain>
    </source>
</reference>
<feature type="compositionally biased region" description="Basic and acidic residues" evidence="1">
    <location>
        <begin position="87"/>
        <end position="96"/>
    </location>
</feature>
<proteinExistence type="predicted"/>
<accession>A0A840NIQ3</accession>
<evidence type="ECO:0000313" key="2">
    <source>
        <dbReference type="EMBL" id="MBB5070178.1"/>
    </source>
</evidence>
<evidence type="ECO:0008006" key="4">
    <source>
        <dbReference type="Google" id="ProtNLM"/>
    </source>
</evidence>
<comment type="caution">
    <text evidence="2">The sequence shown here is derived from an EMBL/GenBank/DDBJ whole genome shotgun (WGS) entry which is preliminary data.</text>
</comment>
<feature type="compositionally biased region" description="Basic and acidic residues" evidence="1">
    <location>
        <begin position="1"/>
        <end position="30"/>
    </location>
</feature>